<name>A0A9P4M5P6_9PEZI</name>
<dbReference type="Proteomes" id="UP000799772">
    <property type="component" value="Unassembled WGS sequence"/>
</dbReference>
<dbReference type="AlphaFoldDB" id="A0A9P4M5P6"/>
<dbReference type="InterPro" id="IPR036291">
    <property type="entry name" value="NAD(P)-bd_dom_sf"/>
</dbReference>
<proteinExistence type="predicted"/>
<sequence>MKVVIFGASGFVGSYVLRQCIMDGAISSIVVISRRDIEPSYQQNHKVRCVLHQNFLEYPQSILETFSDARACFWCIGGRHTQTSRWPTYEDYVHDSVELPLAAARVFATSVAPSLAQKPFRFIFCSGDSTELDPSKSLWIMGTTRKVKGKAEKGLYELADQCPTEFEAYSARPCGIYSPNPNIKERLLTTFVLPSLRVEALAATMVYLAKEGYDQRIVDHKTAKELGERLLEKEKEGNI</sequence>
<protein>
    <recommendedName>
        <fullName evidence="2">NAD-dependent epimerase/dehydratase domain-containing protein</fullName>
    </recommendedName>
</protein>
<feature type="domain" description="NAD-dependent epimerase/dehydratase" evidence="2">
    <location>
        <begin position="3"/>
        <end position="129"/>
    </location>
</feature>
<comment type="subcellular location">
    <subcellularLocation>
        <location evidence="1">Membrane</location>
    </subcellularLocation>
</comment>
<organism evidence="3 4">
    <name type="scientific">Rhizodiscina lignyota</name>
    <dbReference type="NCBI Taxonomy" id="1504668"/>
    <lineage>
        <taxon>Eukaryota</taxon>
        <taxon>Fungi</taxon>
        <taxon>Dikarya</taxon>
        <taxon>Ascomycota</taxon>
        <taxon>Pezizomycotina</taxon>
        <taxon>Dothideomycetes</taxon>
        <taxon>Pleosporomycetidae</taxon>
        <taxon>Aulographales</taxon>
        <taxon>Rhizodiscinaceae</taxon>
        <taxon>Rhizodiscina</taxon>
    </lineage>
</organism>
<dbReference type="PANTHER" id="PTHR14097:SF9">
    <property type="entry name" value="EPIMERASE, PUTATIVE (AFU_ORTHOLOGUE AFUA_8G07320)-RELATED"/>
    <property type="match status" value="1"/>
</dbReference>
<dbReference type="Pfam" id="PF01370">
    <property type="entry name" value="Epimerase"/>
    <property type="match status" value="1"/>
</dbReference>
<dbReference type="GO" id="GO:0016020">
    <property type="term" value="C:membrane"/>
    <property type="evidence" value="ECO:0007669"/>
    <property type="project" value="UniProtKB-SubCell"/>
</dbReference>
<accession>A0A9P4M5P6</accession>
<gene>
    <name evidence="3" type="ORF">NA57DRAFT_76876</name>
</gene>
<dbReference type="InterPro" id="IPR001509">
    <property type="entry name" value="Epimerase_deHydtase"/>
</dbReference>
<dbReference type="SUPFAM" id="SSF51735">
    <property type="entry name" value="NAD(P)-binding Rossmann-fold domains"/>
    <property type="match status" value="1"/>
</dbReference>
<reference evidence="3" key="1">
    <citation type="journal article" date="2020" name="Stud. Mycol.">
        <title>101 Dothideomycetes genomes: a test case for predicting lifestyles and emergence of pathogens.</title>
        <authorList>
            <person name="Haridas S."/>
            <person name="Albert R."/>
            <person name="Binder M."/>
            <person name="Bloem J."/>
            <person name="Labutti K."/>
            <person name="Salamov A."/>
            <person name="Andreopoulos B."/>
            <person name="Baker S."/>
            <person name="Barry K."/>
            <person name="Bills G."/>
            <person name="Bluhm B."/>
            <person name="Cannon C."/>
            <person name="Castanera R."/>
            <person name="Culley D."/>
            <person name="Daum C."/>
            <person name="Ezra D."/>
            <person name="Gonzalez J."/>
            <person name="Henrissat B."/>
            <person name="Kuo A."/>
            <person name="Liang C."/>
            <person name="Lipzen A."/>
            <person name="Lutzoni F."/>
            <person name="Magnuson J."/>
            <person name="Mondo S."/>
            <person name="Nolan M."/>
            <person name="Ohm R."/>
            <person name="Pangilinan J."/>
            <person name="Park H.-J."/>
            <person name="Ramirez L."/>
            <person name="Alfaro M."/>
            <person name="Sun H."/>
            <person name="Tritt A."/>
            <person name="Yoshinaga Y."/>
            <person name="Zwiers L.-H."/>
            <person name="Turgeon B."/>
            <person name="Goodwin S."/>
            <person name="Spatafora J."/>
            <person name="Crous P."/>
            <person name="Grigoriev I."/>
        </authorList>
    </citation>
    <scope>NUCLEOTIDE SEQUENCE</scope>
    <source>
        <strain evidence="3">CBS 133067</strain>
    </source>
</reference>
<dbReference type="Gene3D" id="3.40.50.720">
    <property type="entry name" value="NAD(P)-binding Rossmann-like Domain"/>
    <property type="match status" value="1"/>
</dbReference>
<comment type="caution">
    <text evidence="3">The sequence shown here is derived from an EMBL/GenBank/DDBJ whole genome shotgun (WGS) entry which is preliminary data.</text>
</comment>
<evidence type="ECO:0000259" key="2">
    <source>
        <dbReference type="Pfam" id="PF01370"/>
    </source>
</evidence>
<evidence type="ECO:0000313" key="4">
    <source>
        <dbReference type="Proteomes" id="UP000799772"/>
    </source>
</evidence>
<evidence type="ECO:0000256" key="1">
    <source>
        <dbReference type="ARBA" id="ARBA00004370"/>
    </source>
</evidence>
<keyword evidence="4" id="KW-1185">Reference proteome</keyword>
<dbReference type="EMBL" id="ML978127">
    <property type="protein sequence ID" value="KAF2098080.1"/>
    <property type="molecule type" value="Genomic_DNA"/>
</dbReference>
<dbReference type="PANTHER" id="PTHR14097">
    <property type="entry name" value="OXIDOREDUCTASE HTATIP2"/>
    <property type="match status" value="1"/>
</dbReference>
<evidence type="ECO:0000313" key="3">
    <source>
        <dbReference type="EMBL" id="KAF2098080.1"/>
    </source>
</evidence>
<dbReference type="OrthoDB" id="3535423at2759"/>